<evidence type="ECO:0000259" key="1">
    <source>
        <dbReference type="Pfam" id="PF06850"/>
    </source>
</evidence>
<dbReference type="RefSeq" id="WP_418158580.1">
    <property type="nucleotide sequence ID" value="NZ_JBBLZC010000004.1"/>
</dbReference>
<evidence type="ECO:0000313" key="3">
    <source>
        <dbReference type="Proteomes" id="UP001375743"/>
    </source>
</evidence>
<dbReference type="Gene3D" id="3.40.50.1820">
    <property type="entry name" value="alpha/beta hydrolase"/>
    <property type="match status" value="1"/>
</dbReference>
<evidence type="ECO:0000313" key="2">
    <source>
        <dbReference type="EMBL" id="MEK0082740.1"/>
    </source>
</evidence>
<comment type="caution">
    <text evidence="2">The sequence shown here is derived from an EMBL/GenBank/DDBJ whole genome shotgun (WGS) entry which is preliminary data.</text>
</comment>
<protein>
    <recommendedName>
        <fullName evidence="1">PHB de-polymerase C-terminal domain-containing protein</fullName>
    </recommendedName>
</protein>
<reference evidence="2 3" key="1">
    <citation type="submission" date="2024-01" db="EMBL/GenBank/DDBJ databases">
        <title>Multi-omics insights into the function and evolution of sodium benzoate biodegradation pathways in Benzoatithermus flavus gen. nov., sp. nov. from hot spring.</title>
        <authorList>
            <person name="Hu C.-J."/>
            <person name="Li W.-J."/>
        </authorList>
    </citation>
    <scope>NUCLEOTIDE SEQUENCE [LARGE SCALE GENOMIC DNA]</scope>
    <source>
        <strain evidence="2 3">SYSU G07066</strain>
    </source>
</reference>
<sequence>MLYPWLDWQRSLLAAWLEAGRLASRATPLEPLFRPPQELVARTLAAGEVSRRPLEEVIRRDAPFPVRGEAIATTPFVRLVHLHRPGRAQRHRFLLLAPHSGYATAVLSPLATTLAALGEVVVTDWVDARLAPLAEGPFGLAEQIAVAVYAAVALGGPAHLVALSQSGPVVLALAAMLAAEEPELVPASLVFLGCQLDPKAAHTPLQQMLSAWPREALVRQLTTTVGPGYPGAGRRVYPAVLQLLAYSLASPQLYAEVQQGLFRELSAGIAGIYARQHADIHSLLDVPGELFTDMLEWILGEAAWEGDAPVIAGRARELGRLRSIPLLTVESAEDELVGAGQTHALSRRLHRSRARAITLPGGRHHDLFTGPGFFRATAPALRRFYAELDA</sequence>
<dbReference type="SUPFAM" id="SSF53474">
    <property type="entry name" value="alpha/beta-Hydrolases"/>
    <property type="match status" value="1"/>
</dbReference>
<name>A0ABU8XQQ1_9PROT</name>
<dbReference type="InterPro" id="IPR009656">
    <property type="entry name" value="PHB_depo_C"/>
</dbReference>
<dbReference type="Pfam" id="PF06850">
    <property type="entry name" value="PHB_depo_C"/>
    <property type="match status" value="1"/>
</dbReference>
<accession>A0ABU8XQQ1</accession>
<gene>
    <name evidence="2" type="ORF">U1T56_06235</name>
</gene>
<proteinExistence type="predicted"/>
<keyword evidence="3" id="KW-1185">Reference proteome</keyword>
<feature type="domain" description="PHB de-polymerase C-terminal" evidence="1">
    <location>
        <begin position="195"/>
        <end position="387"/>
    </location>
</feature>
<dbReference type="Proteomes" id="UP001375743">
    <property type="component" value="Unassembled WGS sequence"/>
</dbReference>
<organism evidence="2 3">
    <name type="scientific">Benzoatithermus flavus</name>
    <dbReference type="NCBI Taxonomy" id="3108223"/>
    <lineage>
        <taxon>Bacteria</taxon>
        <taxon>Pseudomonadati</taxon>
        <taxon>Pseudomonadota</taxon>
        <taxon>Alphaproteobacteria</taxon>
        <taxon>Geminicoccales</taxon>
        <taxon>Geminicoccaceae</taxon>
        <taxon>Benzoatithermus</taxon>
    </lineage>
</organism>
<dbReference type="EMBL" id="JBBLZC010000004">
    <property type="protein sequence ID" value="MEK0082740.1"/>
    <property type="molecule type" value="Genomic_DNA"/>
</dbReference>
<dbReference type="InterPro" id="IPR029058">
    <property type="entry name" value="AB_hydrolase_fold"/>
</dbReference>